<dbReference type="InterPro" id="IPR036116">
    <property type="entry name" value="FN3_sf"/>
</dbReference>
<dbReference type="STRING" id="6573.A0A210R4J3"/>
<dbReference type="PANTHER" id="PTHR24416">
    <property type="entry name" value="TYROSINE-PROTEIN KINASE RECEPTOR"/>
    <property type="match status" value="1"/>
</dbReference>
<evidence type="ECO:0000256" key="4">
    <source>
        <dbReference type="ARBA" id="ARBA00022692"/>
    </source>
</evidence>
<dbReference type="GO" id="GO:0032006">
    <property type="term" value="P:regulation of TOR signaling"/>
    <property type="evidence" value="ECO:0007669"/>
    <property type="project" value="TreeGrafter"/>
</dbReference>
<dbReference type="PROSITE" id="PS00239">
    <property type="entry name" value="RECEPTOR_TYR_KIN_II"/>
    <property type="match status" value="1"/>
</dbReference>
<keyword evidence="6 15" id="KW-0547">Nucleotide-binding</keyword>
<dbReference type="PROSITE" id="PS50853">
    <property type="entry name" value="FN3"/>
    <property type="match status" value="4"/>
</dbReference>
<evidence type="ECO:0000256" key="5">
    <source>
        <dbReference type="ARBA" id="ARBA00022737"/>
    </source>
</evidence>
<evidence type="ECO:0000256" key="14">
    <source>
        <dbReference type="ARBA" id="ARBA00051243"/>
    </source>
</evidence>
<evidence type="ECO:0000256" key="18">
    <source>
        <dbReference type="SAM" id="Phobius"/>
    </source>
</evidence>
<dbReference type="PROSITE" id="PS00107">
    <property type="entry name" value="PROTEIN_KINASE_ATP"/>
    <property type="match status" value="1"/>
</dbReference>
<dbReference type="EMBL" id="NEDP02000461">
    <property type="protein sequence ID" value="OWF55834.1"/>
    <property type="molecule type" value="Genomic_DNA"/>
</dbReference>
<dbReference type="Pfam" id="PF07714">
    <property type="entry name" value="PK_Tyr_Ser-Thr"/>
    <property type="match status" value="1"/>
</dbReference>
<keyword evidence="8 15" id="KW-0067">ATP-binding</keyword>
<evidence type="ECO:0000256" key="17">
    <source>
        <dbReference type="SAM" id="MobiDB-lite"/>
    </source>
</evidence>
<dbReference type="CDD" id="cd00063">
    <property type="entry name" value="FN3"/>
    <property type="match status" value="5"/>
</dbReference>
<feature type="binding site" evidence="15">
    <location>
        <position position="1594"/>
    </location>
    <ligand>
        <name>ATP</name>
        <dbReference type="ChEBI" id="CHEBI:30616"/>
    </ligand>
</feature>
<feature type="domain" description="Fibronectin type-III" evidence="20">
    <location>
        <begin position="655"/>
        <end position="751"/>
    </location>
</feature>
<evidence type="ECO:0000256" key="7">
    <source>
        <dbReference type="ARBA" id="ARBA00022777"/>
    </source>
</evidence>
<reference evidence="21 22" key="1">
    <citation type="journal article" date="2017" name="Nat. Ecol. Evol.">
        <title>Scallop genome provides insights into evolution of bilaterian karyotype and development.</title>
        <authorList>
            <person name="Wang S."/>
            <person name="Zhang J."/>
            <person name="Jiao W."/>
            <person name="Li J."/>
            <person name="Xun X."/>
            <person name="Sun Y."/>
            <person name="Guo X."/>
            <person name="Huan P."/>
            <person name="Dong B."/>
            <person name="Zhang L."/>
            <person name="Hu X."/>
            <person name="Sun X."/>
            <person name="Wang J."/>
            <person name="Zhao C."/>
            <person name="Wang Y."/>
            <person name="Wang D."/>
            <person name="Huang X."/>
            <person name="Wang R."/>
            <person name="Lv J."/>
            <person name="Li Y."/>
            <person name="Zhang Z."/>
            <person name="Liu B."/>
            <person name="Lu W."/>
            <person name="Hui Y."/>
            <person name="Liang J."/>
            <person name="Zhou Z."/>
            <person name="Hou R."/>
            <person name="Li X."/>
            <person name="Liu Y."/>
            <person name="Li H."/>
            <person name="Ning X."/>
            <person name="Lin Y."/>
            <person name="Zhao L."/>
            <person name="Xing Q."/>
            <person name="Dou J."/>
            <person name="Li Y."/>
            <person name="Mao J."/>
            <person name="Guo H."/>
            <person name="Dou H."/>
            <person name="Li T."/>
            <person name="Mu C."/>
            <person name="Jiang W."/>
            <person name="Fu Q."/>
            <person name="Fu X."/>
            <person name="Miao Y."/>
            <person name="Liu J."/>
            <person name="Yu Q."/>
            <person name="Li R."/>
            <person name="Liao H."/>
            <person name="Li X."/>
            <person name="Kong Y."/>
            <person name="Jiang Z."/>
            <person name="Chourrout D."/>
            <person name="Li R."/>
            <person name="Bao Z."/>
        </authorList>
    </citation>
    <scope>NUCLEOTIDE SEQUENCE [LARGE SCALE GENOMIC DNA]</scope>
    <source>
        <strain evidence="21 22">PY_sf001</strain>
    </source>
</reference>
<feature type="transmembrane region" description="Helical" evidence="18">
    <location>
        <begin position="1470"/>
        <end position="1494"/>
    </location>
</feature>
<evidence type="ECO:0000256" key="8">
    <source>
        <dbReference type="ARBA" id="ARBA00022840"/>
    </source>
</evidence>
<dbReference type="EC" id="2.7.10.1" evidence="16"/>
<evidence type="ECO:0000256" key="15">
    <source>
        <dbReference type="PROSITE-ProRule" id="PRU10141"/>
    </source>
</evidence>
<dbReference type="SMART" id="SM00060">
    <property type="entry name" value="FN3"/>
    <property type="match status" value="7"/>
</dbReference>
<evidence type="ECO:0000259" key="19">
    <source>
        <dbReference type="PROSITE" id="PS50011"/>
    </source>
</evidence>
<evidence type="ECO:0000256" key="2">
    <source>
        <dbReference type="ARBA" id="ARBA00022553"/>
    </source>
</evidence>
<name>A0A210R4J3_MIZYE</name>
<feature type="domain" description="Fibronectin type-III" evidence="20">
    <location>
        <begin position="1368"/>
        <end position="1462"/>
    </location>
</feature>
<dbReference type="SUPFAM" id="SSF56112">
    <property type="entry name" value="Protein kinase-like (PK-like)"/>
    <property type="match status" value="1"/>
</dbReference>
<dbReference type="InterPro" id="IPR011009">
    <property type="entry name" value="Kinase-like_dom_sf"/>
</dbReference>
<dbReference type="GO" id="GO:0004714">
    <property type="term" value="F:transmembrane receptor protein tyrosine kinase activity"/>
    <property type="evidence" value="ECO:0007669"/>
    <property type="project" value="UniProtKB-EC"/>
</dbReference>
<organism evidence="21 22">
    <name type="scientific">Mizuhopecten yessoensis</name>
    <name type="common">Japanese scallop</name>
    <name type="synonym">Patinopecten yessoensis</name>
    <dbReference type="NCBI Taxonomy" id="6573"/>
    <lineage>
        <taxon>Eukaryota</taxon>
        <taxon>Metazoa</taxon>
        <taxon>Spiralia</taxon>
        <taxon>Lophotrochozoa</taxon>
        <taxon>Mollusca</taxon>
        <taxon>Bivalvia</taxon>
        <taxon>Autobranchia</taxon>
        <taxon>Pteriomorphia</taxon>
        <taxon>Pectinida</taxon>
        <taxon>Pectinoidea</taxon>
        <taxon>Pectinidae</taxon>
        <taxon>Mizuhopecten</taxon>
    </lineage>
</organism>
<feature type="domain" description="Protein kinase" evidence="19">
    <location>
        <begin position="1559"/>
        <end position="1831"/>
    </location>
</feature>
<evidence type="ECO:0000256" key="13">
    <source>
        <dbReference type="ARBA" id="ARBA00023180"/>
    </source>
</evidence>
<dbReference type="InterPro" id="IPR002011">
    <property type="entry name" value="Tyr_kinase_rcpt_2_CS"/>
</dbReference>
<dbReference type="PRINTS" id="PR00109">
    <property type="entry name" value="TYRKINASE"/>
</dbReference>
<keyword evidence="10 18" id="KW-0472">Membrane</keyword>
<sequence>MVAAGPLSTTATDLEMDPLNGFLYFTQSGDKAGLYRIDTGDIRSMGRFFSMPAKPKLVIYCELKAFFIDHGNMQLYFPNDSQNTMLTSFLDGSGLVDLRKGKVVRPNYHNITSMVFYNGTFWWTNGINVMKEDYDVNRDMFYLNFLPFFTHHYTSFNLYLPTSQPPPAPHSPPENLQALFTSTRVKVKWSEPQKLSYQGRGAWARWQYEVSIMMKETREETILRGIDEQTLEQVDMVPDKMYIIKARACCKLGCGPWSSEFIGRTLPVAASDATLLFSWWLRISNRLIEVDMYGKRVKMATIASTAKFKDFAWSSTDIYWTADDGNVYACDRATLGSFSKVAFAGKSVSAITYDWLGRKLYWSVSNLGVIRRSSVDGGSVEFVTQGTAHHMAVDSLGGRLYWTTTNTLESAALNGDDHFLHFSIPFFSGKHVISLTLNLDMGKVLWYVRGYRKQEMYMTDLVHNGEEHDPTQPYSFIGSFTNISEMSVLHYYSHRIFWKNYNNKMVVGDMECNHTSDVSSYSVNGFTVLHHSLQPYPVGENETTLIIVPEAVPTESIQCQGHWAEFNLTWSPASVTYGNVFYEVSIEVPESSNKKMLFQKMEDTWYKMSNLPPYSEIIISLRAYTYWGNGPITTVTVHSPMSVPGKPLQPRVYVTPYKDALTSHHALAADFRWMKPNITNGPISHYNISHWSLSVGNGQVFVVTGPATARHFILDHLRPNASYSFQVCACTAVGCGEKSDIVVAQQDVVRPVPKLLVATATSIKMAEIDSSVNLTVAIETSVPSLAVTYQAQNNRKFWISEDGMLMESVNNDIHPLMKLNRSGVDLSLDWISQTLYTAEVDHTRGISSLGAYKLDQGQYVSLQDRPQAIGAVVADPYTSNVIWTEEGLNRNQYTVYKMNSNHDIVAVFSTMRRRLRREVTSLPCTCPMTVTTSRSLAVDHSSNNKMEMILYHLSDKALIAADIDGCHCRTILPGTSVSDSAPDLLSVDHLYIYWYNKAAGQLYTIDKATNVVTPHAMPGVNDLLAYGSQLQPLPGLDCLDPGPYNGSIVMVRHTNSSLSILLEEVGWPAECDTISHPNTRYTVFFRQGSHGDRCGVDGHDCGSQTSYDRPITIPGLEPYMEYVVHGAVSNYYTENLDKVLSEPQVYRTKVGVPSPATSVILKVLTFDQMSVRWSPPLHSNGPLQEITYKVKWTVVTKGQTQEMEMTPAIELPTSITRVPIHNVTLTNLLPNHEYKVKILASNKERLVFSETAEVKAKTFERLNDIELVERSEDTLNVSWDIPGDQSVYTGTFLYYRIEEGEGLAVKMGQTVLPFRAKNRTHYNYTISHLQPYTQYSVRLRLALRSLMSMEWPKDDRFVFRTKASTPLEPLPPEVQKLKSQVYVVVWQEPQVNGESISHYILQYRQTDSDTWDQAYNGSELRWVVDKEVTPPGHDYVFRVKATNEIGWGPPSNSSLTFTYIEALVQMDNSIILAIGLPVGLILIGIVILVAYCYVRWKRQDLQKKRPQFIAVARGPDVELATLRELPHTAYQQSNTLYAISLIPTDSDIASLPHFRRDQLMLTKFLGSGAFGEVFEGLAKNILSDTSGETKVAVKTLRKSASDHEKEEFLKEAVLMSNFKHEHILSLLGVCLDNDPEFIILELMEGGDLLSFLRACRPSTTNAAFLCITDLVKICVHVARGCKYLEEMHFVHRDLAARNCLVSSKTPADMVVKIGDFGLARDIYKNDYYRKEGEGLLPVRWMSPEALVDGVFTTQSDIWAFGILIWEVMTFGRQPYPARTNIEVLHYVRSGGQLEQPEGCPEELFQMMRTCWVEAEDRPSFSAVLQQLEDFHEKCVSLFADYIVPIRSRTFNPDGGGNNSQEKTPRRNSWRNRQDVHPSSLNKVVREESGWLNLSSSAKREKNETEDLISWT</sequence>
<dbReference type="CDD" id="cd05044">
    <property type="entry name" value="PTKc_c-ros"/>
    <property type="match status" value="1"/>
</dbReference>
<dbReference type="FunFam" id="1.10.510.10:FF:000341">
    <property type="entry name" value="Tyrosine-protein kinase receptor"/>
    <property type="match status" value="1"/>
</dbReference>
<comment type="catalytic activity">
    <reaction evidence="14 16">
        <text>L-tyrosyl-[protein] + ATP = O-phospho-L-tyrosyl-[protein] + ADP + H(+)</text>
        <dbReference type="Rhea" id="RHEA:10596"/>
        <dbReference type="Rhea" id="RHEA-COMP:10136"/>
        <dbReference type="Rhea" id="RHEA-COMP:20101"/>
        <dbReference type="ChEBI" id="CHEBI:15378"/>
        <dbReference type="ChEBI" id="CHEBI:30616"/>
        <dbReference type="ChEBI" id="CHEBI:46858"/>
        <dbReference type="ChEBI" id="CHEBI:61978"/>
        <dbReference type="ChEBI" id="CHEBI:456216"/>
        <dbReference type="EC" id="2.7.10.1"/>
    </reaction>
</comment>
<evidence type="ECO:0000256" key="9">
    <source>
        <dbReference type="ARBA" id="ARBA00022989"/>
    </source>
</evidence>
<dbReference type="InterPro" id="IPR020635">
    <property type="entry name" value="Tyr_kinase_cat_dom"/>
</dbReference>
<feature type="domain" description="Fibronectin type-III" evidence="20">
    <location>
        <begin position="1152"/>
        <end position="1264"/>
    </location>
</feature>
<evidence type="ECO:0000256" key="10">
    <source>
        <dbReference type="ARBA" id="ARBA00023136"/>
    </source>
</evidence>
<dbReference type="SUPFAM" id="SSF63825">
    <property type="entry name" value="YWTD domain"/>
    <property type="match status" value="3"/>
</dbReference>
<dbReference type="InterPro" id="IPR001245">
    <property type="entry name" value="Ser-Thr/Tyr_kinase_cat_dom"/>
</dbReference>
<keyword evidence="11" id="KW-0829">Tyrosine-protein kinase</keyword>
<dbReference type="PANTHER" id="PTHR24416:SF527">
    <property type="entry name" value="PROTO-ONCOGENE TYROSINE-PROTEIN KINASE ROS"/>
    <property type="match status" value="1"/>
</dbReference>
<dbReference type="OrthoDB" id="65481at2759"/>
<keyword evidence="4 16" id="KW-0812">Transmembrane</keyword>
<dbReference type="InterPro" id="IPR017441">
    <property type="entry name" value="Protein_kinase_ATP_BS"/>
</dbReference>
<keyword evidence="9 18" id="KW-1133">Transmembrane helix</keyword>
<dbReference type="Gene3D" id="3.30.200.20">
    <property type="entry name" value="Phosphorylase Kinase, domain 1"/>
    <property type="match status" value="1"/>
</dbReference>
<dbReference type="Pfam" id="PF00041">
    <property type="entry name" value="fn3"/>
    <property type="match status" value="4"/>
</dbReference>
<evidence type="ECO:0000256" key="6">
    <source>
        <dbReference type="ARBA" id="ARBA00022741"/>
    </source>
</evidence>
<keyword evidence="2 16" id="KW-0597">Phosphoprotein</keyword>
<evidence type="ECO:0000256" key="12">
    <source>
        <dbReference type="ARBA" id="ARBA00023170"/>
    </source>
</evidence>
<comment type="caution">
    <text evidence="21">The sequence shown here is derived from an EMBL/GenBank/DDBJ whole genome shotgun (WGS) entry which is preliminary data.</text>
</comment>
<evidence type="ECO:0000313" key="21">
    <source>
        <dbReference type="EMBL" id="OWF55834.1"/>
    </source>
</evidence>
<keyword evidence="3" id="KW-0808">Transferase</keyword>
<feature type="region of interest" description="Disordered" evidence="17">
    <location>
        <begin position="1849"/>
        <end position="1883"/>
    </location>
</feature>
<dbReference type="GO" id="GO:0007169">
    <property type="term" value="P:cell surface receptor protein tyrosine kinase signaling pathway"/>
    <property type="evidence" value="ECO:0007669"/>
    <property type="project" value="InterPro"/>
</dbReference>
<dbReference type="InterPro" id="IPR050122">
    <property type="entry name" value="RTK"/>
</dbReference>
<dbReference type="Gene3D" id="2.120.10.30">
    <property type="entry name" value="TolB, C-terminal domain"/>
    <property type="match status" value="2"/>
</dbReference>
<dbReference type="InterPro" id="IPR000033">
    <property type="entry name" value="LDLR_classB_rpt"/>
</dbReference>
<dbReference type="PROSITE" id="PS00109">
    <property type="entry name" value="PROTEIN_KINASE_TYR"/>
    <property type="match status" value="1"/>
</dbReference>
<protein>
    <recommendedName>
        <fullName evidence="16">Tyrosine-protein kinase receptor</fullName>
        <ecNumber evidence="16">2.7.10.1</ecNumber>
    </recommendedName>
</protein>
<gene>
    <name evidence="21" type="ORF">KP79_PYT00184</name>
</gene>
<dbReference type="InterPro" id="IPR011042">
    <property type="entry name" value="6-blade_b-propeller_TolB-like"/>
</dbReference>
<evidence type="ECO:0000256" key="16">
    <source>
        <dbReference type="RuleBase" id="RU000312"/>
    </source>
</evidence>
<dbReference type="PROSITE" id="PS50011">
    <property type="entry name" value="PROTEIN_KINASE_DOM"/>
    <property type="match status" value="1"/>
</dbReference>
<evidence type="ECO:0000256" key="1">
    <source>
        <dbReference type="ARBA" id="ARBA00004167"/>
    </source>
</evidence>
<dbReference type="SMART" id="SM00219">
    <property type="entry name" value="TyrKc"/>
    <property type="match status" value="1"/>
</dbReference>
<keyword evidence="12 16" id="KW-0675">Receptor</keyword>
<dbReference type="InterPro" id="IPR000719">
    <property type="entry name" value="Prot_kinase_dom"/>
</dbReference>
<dbReference type="GO" id="GO:0005886">
    <property type="term" value="C:plasma membrane"/>
    <property type="evidence" value="ECO:0007669"/>
    <property type="project" value="TreeGrafter"/>
</dbReference>
<evidence type="ECO:0000313" key="22">
    <source>
        <dbReference type="Proteomes" id="UP000242188"/>
    </source>
</evidence>
<comment type="similarity">
    <text evidence="16">Belongs to the protein kinase superfamily. Tyr protein kinase family. Insulin receptor subfamily.</text>
</comment>
<dbReference type="GO" id="GO:0043235">
    <property type="term" value="C:receptor complex"/>
    <property type="evidence" value="ECO:0007669"/>
    <property type="project" value="TreeGrafter"/>
</dbReference>
<keyword evidence="7 21" id="KW-0418">Kinase</keyword>
<keyword evidence="13" id="KW-0325">Glycoprotein</keyword>
<keyword evidence="5" id="KW-0677">Repeat</keyword>
<dbReference type="GO" id="GO:0005524">
    <property type="term" value="F:ATP binding"/>
    <property type="evidence" value="ECO:0007669"/>
    <property type="project" value="UniProtKB-UniRule"/>
</dbReference>
<evidence type="ECO:0000256" key="11">
    <source>
        <dbReference type="ARBA" id="ARBA00023137"/>
    </source>
</evidence>
<dbReference type="InterPro" id="IPR008266">
    <property type="entry name" value="Tyr_kinase_AS"/>
</dbReference>
<accession>A0A210R4J3</accession>
<proteinExistence type="inferred from homology"/>
<dbReference type="InterPro" id="IPR003961">
    <property type="entry name" value="FN3_dom"/>
</dbReference>
<dbReference type="SMART" id="SM00135">
    <property type="entry name" value="LY"/>
    <property type="match status" value="2"/>
</dbReference>
<evidence type="ECO:0000259" key="20">
    <source>
        <dbReference type="PROSITE" id="PS50853"/>
    </source>
</evidence>
<feature type="domain" description="Fibronectin type-III" evidence="20">
    <location>
        <begin position="172"/>
        <end position="268"/>
    </location>
</feature>
<dbReference type="Gene3D" id="2.60.40.10">
    <property type="entry name" value="Immunoglobulins"/>
    <property type="match status" value="6"/>
</dbReference>
<dbReference type="Gene3D" id="1.10.510.10">
    <property type="entry name" value="Transferase(Phosphotransferase) domain 1"/>
    <property type="match status" value="1"/>
</dbReference>
<dbReference type="InterPro" id="IPR013783">
    <property type="entry name" value="Ig-like_fold"/>
</dbReference>
<dbReference type="Proteomes" id="UP000242188">
    <property type="component" value="Unassembled WGS sequence"/>
</dbReference>
<keyword evidence="22" id="KW-1185">Reference proteome</keyword>
<comment type="subcellular location">
    <subcellularLocation>
        <location evidence="1">Membrane</location>
        <topology evidence="1">Single-pass membrane protein</topology>
    </subcellularLocation>
</comment>
<dbReference type="SUPFAM" id="SSF49265">
    <property type="entry name" value="Fibronectin type III"/>
    <property type="match status" value="4"/>
</dbReference>
<evidence type="ECO:0000256" key="3">
    <source>
        <dbReference type="ARBA" id="ARBA00022679"/>
    </source>
</evidence>